<dbReference type="InterPro" id="IPR036388">
    <property type="entry name" value="WH-like_DNA-bd_sf"/>
</dbReference>
<dbReference type="Pfam" id="PF07453">
    <property type="entry name" value="NUMOD1"/>
    <property type="match status" value="2"/>
</dbReference>
<dbReference type="SUPFAM" id="SSF64496">
    <property type="entry name" value="DNA-binding domain of intron-encoded endonucleases"/>
    <property type="match status" value="2"/>
</dbReference>
<accession>A0A5C7AIH7</accession>
<organism evidence="2 3">
    <name type="scientific">Gelidibacter salicanalis</name>
    <dbReference type="NCBI Taxonomy" id="291193"/>
    <lineage>
        <taxon>Bacteria</taxon>
        <taxon>Pseudomonadati</taxon>
        <taxon>Bacteroidota</taxon>
        <taxon>Flavobacteriia</taxon>
        <taxon>Flavobacteriales</taxon>
        <taxon>Flavobacteriaceae</taxon>
        <taxon>Gelidibacter</taxon>
    </lineage>
</organism>
<evidence type="ECO:0000313" key="3">
    <source>
        <dbReference type="Proteomes" id="UP000321734"/>
    </source>
</evidence>
<dbReference type="Proteomes" id="UP000321734">
    <property type="component" value="Unassembled WGS sequence"/>
</dbReference>
<dbReference type="InterPro" id="IPR035901">
    <property type="entry name" value="GIY-YIG_endonuc_sf"/>
</dbReference>
<dbReference type="SUPFAM" id="SSF82771">
    <property type="entry name" value="GIY-YIG endonuclease"/>
    <property type="match status" value="1"/>
</dbReference>
<dbReference type="Gene3D" id="3.40.1440.10">
    <property type="entry name" value="GIY-YIG endonuclease"/>
    <property type="match status" value="1"/>
</dbReference>
<proteinExistence type="predicted"/>
<dbReference type="InterPro" id="IPR010896">
    <property type="entry name" value="NUMOD1"/>
</dbReference>
<feature type="domain" description="GIY-YIG" evidence="1">
    <location>
        <begin position="8"/>
        <end position="97"/>
    </location>
</feature>
<dbReference type="AlphaFoldDB" id="A0A5C7AIH7"/>
<protein>
    <submittedName>
        <fullName evidence="2">Endonuclease</fullName>
    </submittedName>
</protein>
<dbReference type="InterPro" id="IPR003647">
    <property type="entry name" value="Intron_nuc_1_rpt"/>
</dbReference>
<evidence type="ECO:0000313" key="2">
    <source>
        <dbReference type="EMBL" id="TXE08556.1"/>
    </source>
</evidence>
<dbReference type="SMART" id="SM00465">
    <property type="entry name" value="GIYc"/>
    <property type="match status" value="1"/>
</dbReference>
<dbReference type="GO" id="GO:0004519">
    <property type="term" value="F:endonuclease activity"/>
    <property type="evidence" value="ECO:0007669"/>
    <property type="project" value="UniProtKB-KW"/>
</dbReference>
<keyword evidence="2" id="KW-0255">Endonuclease</keyword>
<dbReference type="Gene3D" id="1.10.10.10">
    <property type="entry name" value="Winged helix-like DNA-binding domain superfamily/Winged helix DNA-binding domain"/>
    <property type="match status" value="2"/>
</dbReference>
<keyword evidence="2" id="KW-0540">Nuclease</keyword>
<reference evidence="2 3" key="1">
    <citation type="submission" date="2019-08" db="EMBL/GenBank/DDBJ databases">
        <title>Genome sequence of Gelidibacter salicanalis IC162T.</title>
        <authorList>
            <person name="Bowman J.P."/>
        </authorList>
    </citation>
    <scope>NUCLEOTIDE SEQUENCE [LARGE SCALE GENOMIC DNA]</scope>
    <source>
        <strain evidence="2 3">IC162</strain>
    </source>
</reference>
<keyword evidence="2" id="KW-0378">Hydrolase</keyword>
<evidence type="ECO:0000259" key="1">
    <source>
        <dbReference type="SMART" id="SM00465"/>
    </source>
</evidence>
<dbReference type="InterPro" id="IPR000305">
    <property type="entry name" value="GIY-YIG_endonuc"/>
</dbReference>
<dbReference type="OrthoDB" id="1200681at2"/>
<name>A0A5C7AIH7_9FLAO</name>
<dbReference type="RefSeq" id="WP_146892622.1">
    <property type="nucleotide sequence ID" value="NZ_VORX01000003.1"/>
</dbReference>
<dbReference type="EMBL" id="VORX01000003">
    <property type="protein sequence ID" value="TXE08556.1"/>
    <property type="molecule type" value="Genomic_DNA"/>
</dbReference>
<gene>
    <name evidence="2" type="ORF">ES711_08625</name>
</gene>
<dbReference type="CDD" id="cd10443">
    <property type="entry name" value="GIY-YIG_HE_Tlr8p_PBC-V_like"/>
    <property type="match status" value="1"/>
</dbReference>
<sequence>MKKNKKSAGIIYTVECKITGEFYVGATTGSIHQRELDHTERAKRGEKGRFYEAISTHGPDAFEWSQTDTANTTDNLARMEKEYIANFDSKNNGFNSDSGGGIKKTVYQYKINDGSLVNTYPTLSEAADAVNAAKTSIGNACMGQNKTCKGYHWSYNFSVPFNPTDDLRKKKVLQYSHSGKLINEFNSVSDASKLTGLSKTSISRVCRNEREKSGGFIWKYK</sequence>
<keyword evidence="3" id="KW-1185">Reference proteome</keyword>
<dbReference type="SMART" id="SM00497">
    <property type="entry name" value="IENR1"/>
    <property type="match status" value="2"/>
</dbReference>
<comment type="caution">
    <text evidence="2">The sequence shown here is derived from an EMBL/GenBank/DDBJ whole genome shotgun (WGS) entry which is preliminary data.</text>
</comment>